<evidence type="ECO:0000313" key="3">
    <source>
        <dbReference type="Proteomes" id="UP000280708"/>
    </source>
</evidence>
<dbReference type="EMBL" id="CP033230">
    <property type="protein sequence ID" value="AYO80052.1"/>
    <property type="molecule type" value="Genomic_DNA"/>
</dbReference>
<protein>
    <submittedName>
        <fullName evidence="2">Uncharacterized protein</fullName>
    </submittedName>
</protein>
<name>A0A3G2V163_SPHYA</name>
<proteinExistence type="predicted"/>
<evidence type="ECO:0000256" key="1">
    <source>
        <dbReference type="SAM" id="Phobius"/>
    </source>
</evidence>
<feature type="transmembrane region" description="Helical" evidence="1">
    <location>
        <begin position="69"/>
        <end position="86"/>
    </location>
</feature>
<dbReference type="AlphaFoldDB" id="A0A3G2V163"/>
<keyword evidence="1" id="KW-0472">Membrane</keyword>
<feature type="transmembrane region" description="Helical" evidence="1">
    <location>
        <begin position="205"/>
        <end position="231"/>
    </location>
</feature>
<feature type="transmembrane region" description="Helical" evidence="1">
    <location>
        <begin position="161"/>
        <end position="185"/>
    </location>
</feature>
<feature type="transmembrane region" description="Helical" evidence="1">
    <location>
        <begin position="278"/>
        <end position="296"/>
    </location>
</feature>
<organism evidence="2 3">
    <name type="scientific">Sphingobium yanoikuyae</name>
    <name type="common">Sphingomonas yanoikuyae</name>
    <dbReference type="NCBI Taxonomy" id="13690"/>
    <lineage>
        <taxon>Bacteria</taxon>
        <taxon>Pseudomonadati</taxon>
        <taxon>Pseudomonadota</taxon>
        <taxon>Alphaproteobacteria</taxon>
        <taxon>Sphingomonadales</taxon>
        <taxon>Sphingomonadaceae</taxon>
        <taxon>Sphingobium</taxon>
    </lineage>
</organism>
<gene>
    <name evidence="2" type="ORF">EBF16_26200</name>
</gene>
<feature type="transmembrane region" description="Helical" evidence="1">
    <location>
        <begin position="243"/>
        <end position="266"/>
    </location>
</feature>
<dbReference type="Proteomes" id="UP000280708">
    <property type="component" value="Chromosome"/>
</dbReference>
<reference evidence="2 3" key="1">
    <citation type="submission" date="2018-10" db="EMBL/GenBank/DDBJ databases">
        <title>Characterization and genome analysis of a novel bacterium Sphingobium yanoikuyae SJTF8 capable of degrading PAHs.</title>
        <authorList>
            <person name="Yin C."/>
            <person name="Xiong W."/>
            <person name="Liang R."/>
        </authorList>
    </citation>
    <scope>NUCLEOTIDE SEQUENCE [LARGE SCALE GENOMIC DNA]</scope>
    <source>
        <strain evidence="2 3">SJTF8</strain>
    </source>
</reference>
<feature type="transmembrane region" description="Helical" evidence="1">
    <location>
        <begin position="98"/>
        <end position="116"/>
    </location>
</feature>
<feature type="transmembrane region" description="Helical" evidence="1">
    <location>
        <begin position="128"/>
        <end position="154"/>
    </location>
</feature>
<keyword evidence="1" id="KW-0812">Transmembrane</keyword>
<accession>A0A3G2V163</accession>
<evidence type="ECO:0000313" key="2">
    <source>
        <dbReference type="EMBL" id="AYO80052.1"/>
    </source>
</evidence>
<keyword evidence="1" id="KW-1133">Transmembrane helix</keyword>
<feature type="transmembrane region" description="Helical" evidence="1">
    <location>
        <begin position="35"/>
        <end position="57"/>
    </location>
</feature>
<sequence length="311" mass="33057">MTAAPPVNCAPLDQEFEMSKQATLFEFRAIRRPGLLLAGLLLAGGAAMSVHVGLLAAGAPFPLSKPPSWVQWLNEAFIASGLLIVLKLAGPAMVDRRVAARTAVAFLILAAIQETLRVGIMNGVVTGGWAYSAIGLIRPFIRALILSFLCAVAIRWVRSVISLIMSALVIAVISTVARKFVAYALEPLVQHFAWLARPDLYAFPYPIHVTVAAYLTFAEAVAGATLVTMLIWDALPGSKPVRLLVIASLVALIKGVVGSTLLYSAFTGETLLLGVASWGQFVLEFLTLGALTGLAWDAFGRQHAPKTAGVQ</sequence>